<evidence type="ECO:0000313" key="2">
    <source>
        <dbReference type="EMBL" id="GFH53315.1"/>
    </source>
</evidence>
<organism evidence="2 3">
    <name type="scientific">Chaetoceros tenuissimus</name>
    <dbReference type="NCBI Taxonomy" id="426638"/>
    <lineage>
        <taxon>Eukaryota</taxon>
        <taxon>Sar</taxon>
        <taxon>Stramenopiles</taxon>
        <taxon>Ochrophyta</taxon>
        <taxon>Bacillariophyta</taxon>
        <taxon>Coscinodiscophyceae</taxon>
        <taxon>Chaetocerotophycidae</taxon>
        <taxon>Chaetocerotales</taxon>
        <taxon>Chaetocerotaceae</taxon>
        <taxon>Chaetoceros</taxon>
    </lineage>
</organism>
<dbReference type="AlphaFoldDB" id="A0AAD3H7K1"/>
<accession>A0AAD3H7K1</accession>
<evidence type="ECO:0000256" key="1">
    <source>
        <dbReference type="SAM" id="MobiDB-lite"/>
    </source>
</evidence>
<feature type="region of interest" description="Disordered" evidence="1">
    <location>
        <begin position="58"/>
        <end position="140"/>
    </location>
</feature>
<feature type="region of interest" description="Disordered" evidence="1">
    <location>
        <begin position="718"/>
        <end position="739"/>
    </location>
</feature>
<reference evidence="2 3" key="1">
    <citation type="journal article" date="2021" name="Sci. Rep.">
        <title>The genome of the diatom Chaetoceros tenuissimus carries an ancient integrated fragment of an extant virus.</title>
        <authorList>
            <person name="Hongo Y."/>
            <person name="Kimura K."/>
            <person name="Takaki Y."/>
            <person name="Yoshida Y."/>
            <person name="Baba S."/>
            <person name="Kobayashi G."/>
            <person name="Nagasaki K."/>
            <person name="Hano T."/>
            <person name="Tomaru Y."/>
        </authorList>
    </citation>
    <scope>NUCLEOTIDE SEQUENCE [LARGE SCALE GENOMIC DNA]</scope>
    <source>
        <strain evidence="2 3">NIES-3715</strain>
    </source>
</reference>
<name>A0AAD3H7K1_9STRA</name>
<evidence type="ECO:0000313" key="3">
    <source>
        <dbReference type="Proteomes" id="UP001054902"/>
    </source>
</evidence>
<proteinExistence type="predicted"/>
<feature type="compositionally biased region" description="Low complexity" evidence="1">
    <location>
        <begin position="76"/>
        <end position="93"/>
    </location>
</feature>
<feature type="compositionally biased region" description="Low complexity" evidence="1">
    <location>
        <begin position="117"/>
        <end position="135"/>
    </location>
</feature>
<feature type="compositionally biased region" description="Polar residues" evidence="1">
    <location>
        <begin position="367"/>
        <end position="387"/>
    </location>
</feature>
<dbReference type="EMBL" id="BLLK01000046">
    <property type="protein sequence ID" value="GFH53315.1"/>
    <property type="molecule type" value="Genomic_DNA"/>
</dbReference>
<keyword evidence="3" id="KW-1185">Reference proteome</keyword>
<gene>
    <name evidence="2" type="ORF">CTEN210_09791</name>
</gene>
<sequence length="739" mass="81368">MKNEIEVQFNIQSINSLKVKFISPSPSFSIRPVRVQSIQVNQSLSIAMDLPFAVDEEESDHPYSLTTASSTHDKNLSSSTSSSRPRSNSLLQSAPTYQNVDHVPSSSYVDTSNHGYSNVTSITSDVNSSNSSPSPMQQQQRVALYDNVHPDYYAPKSQAISSSNQTHVILEEEEDFVTIDADQVDPRKHFYTQDKHTSQSLVVSRHTAGHPTDVLALLLSSSIPSENINEMNTTDIANMCQIASTQVTQAKQQLRQGNVNQAFQYFMKSGTCYKEAATTLLTEKENDSNVKFLAYSLLCLSHAQIRNAHMLHQSGNVEYNQKNADQETRLRNKIRASMDTAEQEMTDSTFLGKAKVSPPRNKVIPKQSFTGTTGNSSLDQSAPNMSKANPVDDMMDLEQELKDIDATLNMGVNLSASTPSINTKKTVLDGSFCVVPGSDASVGSSSFMSSSMIWNGNAAGNHASNLASTPSRVHPQHHGRVRANRVQNMLGASNAAGIHRSISNGNHAQLQAQASGAGTNPISSSHIGNHPTTNTHRQNNGLESSWWGGASALASSTASLSNSMVGIRHVGAGHGHENHGVVSNSSPANTKQLMRLLDSLKTLGDENASLLREVEEARNARMEVKAAHESMRQFKEEYNRKFTVLKAALDKFRSEYPEEKGQGNIVSQSNLVRNKTKNEIQRREKMIQKLKADLKAEKVESKKKDDALRKYENFYKEVKARSEQKKRQKEEQMRKAAGN</sequence>
<feature type="compositionally biased region" description="Polar residues" evidence="1">
    <location>
        <begin position="94"/>
        <end position="116"/>
    </location>
</feature>
<dbReference type="Proteomes" id="UP001054902">
    <property type="component" value="Unassembled WGS sequence"/>
</dbReference>
<feature type="region of interest" description="Disordered" evidence="1">
    <location>
        <begin position="352"/>
        <end position="387"/>
    </location>
</feature>
<comment type="caution">
    <text evidence="2">The sequence shown here is derived from an EMBL/GenBank/DDBJ whole genome shotgun (WGS) entry which is preliminary data.</text>
</comment>
<protein>
    <submittedName>
        <fullName evidence="2">Uncharacterized protein</fullName>
    </submittedName>
</protein>